<evidence type="ECO:0000256" key="3">
    <source>
        <dbReference type="ARBA" id="ARBA00022448"/>
    </source>
</evidence>
<evidence type="ECO:0000313" key="18">
    <source>
        <dbReference type="Proteomes" id="UP001562354"/>
    </source>
</evidence>
<dbReference type="Gene3D" id="1.20.120.350">
    <property type="entry name" value="Voltage-gated potassium channels. Chain C"/>
    <property type="match status" value="1"/>
</dbReference>
<evidence type="ECO:0000256" key="5">
    <source>
        <dbReference type="ARBA" id="ARBA00022692"/>
    </source>
</evidence>
<feature type="coiled-coil region" evidence="13">
    <location>
        <begin position="165"/>
        <end position="192"/>
    </location>
</feature>
<dbReference type="InterPro" id="IPR005821">
    <property type="entry name" value="Ion_trans_dom"/>
</dbReference>
<dbReference type="Proteomes" id="UP001562354">
    <property type="component" value="Unassembled WGS sequence"/>
</dbReference>
<dbReference type="InterPro" id="IPR031846">
    <property type="entry name" value="Hvcn1"/>
</dbReference>
<comment type="subcellular location">
    <subcellularLocation>
        <location evidence="1">Cell membrane</location>
        <topology evidence="1">Multi-pass membrane protein</topology>
    </subcellularLocation>
</comment>
<keyword evidence="8 13" id="KW-0175">Coiled coil</keyword>
<dbReference type="GeneID" id="95977252"/>
<evidence type="ECO:0000256" key="13">
    <source>
        <dbReference type="SAM" id="Coils"/>
    </source>
</evidence>
<evidence type="ECO:0000256" key="14">
    <source>
        <dbReference type="SAM" id="MobiDB-lite"/>
    </source>
</evidence>
<dbReference type="PANTHER" id="PTHR46480:SF1">
    <property type="entry name" value="VOLTAGE-GATED HYDROGEN CHANNEL 1"/>
    <property type="match status" value="1"/>
</dbReference>
<feature type="transmembrane region" description="Helical" evidence="15">
    <location>
        <begin position="88"/>
        <end position="111"/>
    </location>
</feature>
<evidence type="ECO:0000256" key="2">
    <source>
        <dbReference type="ARBA" id="ARBA00015897"/>
    </source>
</evidence>
<keyword evidence="4" id="KW-1003">Cell membrane</keyword>
<dbReference type="CDD" id="cd14686">
    <property type="entry name" value="bZIP"/>
    <property type="match status" value="1"/>
</dbReference>
<dbReference type="Pfam" id="PF00520">
    <property type="entry name" value="Ion_trans"/>
    <property type="match status" value="1"/>
</dbReference>
<evidence type="ECO:0000256" key="9">
    <source>
        <dbReference type="ARBA" id="ARBA00023065"/>
    </source>
</evidence>
<keyword evidence="7 15" id="KW-1133">Transmembrane helix</keyword>
<evidence type="ECO:0000256" key="4">
    <source>
        <dbReference type="ARBA" id="ARBA00022475"/>
    </source>
</evidence>
<proteinExistence type="predicted"/>
<keyword evidence="10 15" id="KW-0472">Membrane</keyword>
<keyword evidence="6" id="KW-0851">Voltage-gated channel</keyword>
<dbReference type="RefSeq" id="XP_069200854.1">
    <property type="nucleotide sequence ID" value="XM_069343040.1"/>
</dbReference>
<evidence type="ECO:0000256" key="10">
    <source>
        <dbReference type="ARBA" id="ARBA00023136"/>
    </source>
</evidence>
<evidence type="ECO:0000259" key="16">
    <source>
        <dbReference type="Pfam" id="PF00520"/>
    </source>
</evidence>
<evidence type="ECO:0000313" key="17">
    <source>
        <dbReference type="EMBL" id="KAL1304579.1"/>
    </source>
</evidence>
<dbReference type="InterPro" id="IPR027359">
    <property type="entry name" value="Volt_channel_dom_sf"/>
</dbReference>
<feature type="domain" description="Ion transport" evidence="16">
    <location>
        <begin position="45"/>
        <end position="162"/>
    </location>
</feature>
<dbReference type="EMBL" id="JBFMKM010000008">
    <property type="protein sequence ID" value="KAL1304579.1"/>
    <property type="molecule type" value="Genomic_DNA"/>
</dbReference>
<sequence length="195" mass="22322">MDQQQEQEEERQSLLPSSPSTDYAPPPSPILPRLRKKTKSFLDSKWGHYSILLLVSLDVTSIFAEFIVQIFTCEGRIERAEGETTLEALSVVGLVFSCVFVLELGLSLWTLGFSYFHSKFRCFDAVVILTSFVIDVLLRGVLEEVASIVIVLRLWRVFKIIEELGVSAQDHMEELQTRLEAAEKENDRLRRELDK</sequence>
<keyword evidence="9" id="KW-0406">Ion transport</keyword>
<feature type="transmembrane region" description="Helical" evidence="15">
    <location>
        <begin position="46"/>
        <end position="68"/>
    </location>
</feature>
<keyword evidence="11" id="KW-0407">Ion channel</keyword>
<evidence type="ECO:0000256" key="8">
    <source>
        <dbReference type="ARBA" id="ARBA00023054"/>
    </source>
</evidence>
<gene>
    <name evidence="17" type="ORF">AAFC00_003551</name>
</gene>
<evidence type="ECO:0000256" key="7">
    <source>
        <dbReference type="ARBA" id="ARBA00022989"/>
    </source>
</evidence>
<evidence type="ECO:0000256" key="1">
    <source>
        <dbReference type="ARBA" id="ARBA00004651"/>
    </source>
</evidence>
<reference evidence="17 18" key="1">
    <citation type="submission" date="2024-07" db="EMBL/GenBank/DDBJ databases">
        <title>Draft sequence of the Neodothiora populina.</title>
        <authorList>
            <person name="Drown D.D."/>
            <person name="Schuette U.S."/>
            <person name="Buechlein A.B."/>
            <person name="Rusch D.R."/>
            <person name="Winton L.W."/>
            <person name="Adams G.A."/>
        </authorList>
    </citation>
    <scope>NUCLEOTIDE SEQUENCE [LARGE SCALE GENOMIC DNA]</scope>
    <source>
        <strain evidence="17 18">CPC 39397</strain>
    </source>
</reference>
<comment type="caution">
    <text evidence="17">The sequence shown here is derived from an EMBL/GenBank/DDBJ whole genome shotgun (WGS) entry which is preliminary data.</text>
</comment>
<keyword evidence="3" id="KW-0813">Transport</keyword>
<keyword evidence="5 15" id="KW-0812">Transmembrane</keyword>
<feature type="region of interest" description="Disordered" evidence="14">
    <location>
        <begin position="1"/>
        <end position="32"/>
    </location>
</feature>
<evidence type="ECO:0000256" key="11">
    <source>
        <dbReference type="ARBA" id="ARBA00023303"/>
    </source>
</evidence>
<name>A0ABR3PF02_9PEZI</name>
<organism evidence="17 18">
    <name type="scientific">Neodothiora populina</name>
    <dbReference type="NCBI Taxonomy" id="2781224"/>
    <lineage>
        <taxon>Eukaryota</taxon>
        <taxon>Fungi</taxon>
        <taxon>Dikarya</taxon>
        <taxon>Ascomycota</taxon>
        <taxon>Pezizomycotina</taxon>
        <taxon>Dothideomycetes</taxon>
        <taxon>Dothideomycetidae</taxon>
        <taxon>Dothideales</taxon>
        <taxon>Dothioraceae</taxon>
        <taxon>Neodothiora</taxon>
    </lineage>
</organism>
<dbReference type="PANTHER" id="PTHR46480">
    <property type="entry name" value="F20B24.22"/>
    <property type="match status" value="1"/>
</dbReference>
<keyword evidence="18" id="KW-1185">Reference proteome</keyword>
<accession>A0ABR3PF02</accession>
<protein>
    <recommendedName>
        <fullName evidence="2">Voltage-gated hydrogen channel 1</fullName>
    </recommendedName>
    <alternativeName>
        <fullName evidence="12">Hydrogen voltage-gated channel 1</fullName>
    </alternativeName>
</protein>
<evidence type="ECO:0000256" key="15">
    <source>
        <dbReference type="SAM" id="Phobius"/>
    </source>
</evidence>
<evidence type="ECO:0000256" key="6">
    <source>
        <dbReference type="ARBA" id="ARBA00022882"/>
    </source>
</evidence>
<evidence type="ECO:0000256" key="12">
    <source>
        <dbReference type="ARBA" id="ARBA00031989"/>
    </source>
</evidence>